<accession>A0A2W1NT04</accession>
<dbReference type="Proteomes" id="UP000249248">
    <property type="component" value="Unassembled WGS sequence"/>
</dbReference>
<proteinExistence type="inferred from homology"/>
<sequence length="300" mass="33608">MKVAFSPVYSYNRLPEGHRFPMEKYDLLPQQLILEGTLTEGDFFAPRFLSEAEILRTHTAAYWQKLKEGTLTKKEIRAMGFPYHPALINRGRYISKGTLECALYALENGCALNIAGGTHHAYAERGEGFCIFNDFAITANELLYHQKVKQILIIDLDVHQGNGTAKIFENRPEVYTFSMHGAHNYPLKKEASDLDVGVPDKIADAEYLATLAVELIPLIEKVKPDIVLYLSGVDILSTDKLGRLGVSIAGCKKRDEMVFEACHKRQIPIAVSMGGGYSVHIKDIVEAHANTFRVAKWFFG</sequence>
<dbReference type="PRINTS" id="PR01270">
    <property type="entry name" value="HDASUPER"/>
</dbReference>
<dbReference type="InterPro" id="IPR023696">
    <property type="entry name" value="Ureohydrolase_dom_sf"/>
</dbReference>
<dbReference type="GO" id="GO:0016787">
    <property type="term" value="F:hydrolase activity"/>
    <property type="evidence" value="ECO:0007669"/>
    <property type="project" value="UniProtKB-KW"/>
</dbReference>
<reference evidence="4 5" key="1">
    <citation type="submission" date="2018-06" db="EMBL/GenBank/DDBJ databases">
        <title>The draft genome sequence of Crocinitomix sp. SM1701.</title>
        <authorList>
            <person name="Zhang X."/>
        </authorList>
    </citation>
    <scope>NUCLEOTIDE SEQUENCE [LARGE SCALE GENOMIC DNA]</scope>
    <source>
        <strain evidence="4 5">SM1701</strain>
    </source>
</reference>
<feature type="domain" description="Histone deacetylase" evidence="3">
    <location>
        <begin position="18"/>
        <end position="289"/>
    </location>
</feature>
<dbReference type="PANTHER" id="PTHR10625">
    <property type="entry name" value="HISTONE DEACETYLASE HDAC1-RELATED"/>
    <property type="match status" value="1"/>
</dbReference>
<evidence type="ECO:0000256" key="2">
    <source>
        <dbReference type="ARBA" id="ARBA00022801"/>
    </source>
</evidence>
<dbReference type="Gene3D" id="3.40.800.20">
    <property type="entry name" value="Histone deacetylase domain"/>
    <property type="match status" value="1"/>
</dbReference>
<organism evidence="4 5">
    <name type="scientific">Putridiphycobacter roseus</name>
    <dbReference type="NCBI Taxonomy" id="2219161"/>
    <lineage>
        <taxon>Bacteria</taxon>
        <taxon>Pseudomonadati</taxon>
        <taxon>Bacteroidota</taxon>
        <taxon>Flavobacteriia</taxon>
        <taxon>Flavobacteriales</taxon>
        <taxon>Crocinitomicaceae</taxon>
        <taxon>Putridiphycobacter</taxon>
    </lineage>
</organism>
<dbReference type="GO" id="GO:0040029">
    <property type="term" value="P:epigenetic regulation of gene expression"/>
    <property type="evidence" value="ECO:0007669"/>
    <property type="project" value="TreeGrafter"/>
</dbReference>
<dbReference type="InterPro" id="IPR037138">
    <property type="entry name" value="His_deacetylse_dom_sf"/>
</dbReference>
<evidence type="ECO:0000259" key="3">
    <source>
        <dbReference type="Pfam" id="PF00850"/>
    </source>
</evidence>
<protein>
    <submittedName>
        <fullName evidence="4">Histone deacetylase</fullName>
    </submittedName>
</protein>
<keyword evidence="5" id="KW-1185">Reference proteome</keyword>
<gene>
    <name evidence="4" type="ORF">DNU06_02785</name>
</gene>
<dbReference type="PANTHER" id="PTHR10625:SF19">
    <property type="entry name" value="HISTONE DEACETYLASE 12"/>
    <property type="match status" value="1"/>
</dbReference>
<name>A0A2W1NT04_9FLAO</name>
<evidence type="ECO:0000256" key="1">
    <source>
        <dbReference type="ARBA" id="ARBA00005947"/>
    </source>
</evidence>
<comment type="similarity">
    <text evidence="1">Belongs to the histone deacetylase family.</text>
</comment>
<comment type="caution">
    <text evidence="4">The sequence shown here is derived from an EMBL/GenBank/DDBJ whole genome shotgun (WGS) entry which is preliminary data.</text>
</comment>
<dbReference type="CDD" id="cd09993">
    <property type="entry name" value="HDAC_classIV"/>
    <property type="match status" value="1"/>
</dbReference>
<dbReference type="Pfam" id="PF00850">
    <property type="entry name" value="Hist_deacetyl"/>
    <property type="match status" value="1"/>
</dbReference>
<dbReference type="GO" id="GO:0004407">
    <property type="term" value="F:histone deacetylase activity"/>
    <property type="evidence" value="ECO:0007669"/>
    <property type="project" value="InterPro"/>
</dbReference>
<dbReference type="OrthoDB" id="9808367at2"/>
<dbReference type="RefSeq" id="WP_111061673.1">
    <property type="nucleotide sequence ID" value="NZ_JBHUCU010000007.1"/>
</dbReference>
<dbReference type="SUPFAM" id="SSF52768">
    <property type="entry name" value="Arginase/deacetylase"/>
    <property type="match status" value="1"/>
</dbReference>
<dbReference type="InterPro" id="IPR044150">
    <property type="entry name" value="HDAC_classIV"/>
</dbReference>
<evidence type="ECO:0000313" key="5">
    <source>
        <dbReference type="Proteomes" id="UP000249248"/>
    </source>
</evidence>
<dbReference type="InterPro" id="IPR023801">
    <property type="entry name" value="His_deacetylse_dom"/>
</dbReference>
<dbReference type="EMBL" id="QKSB01000001">
    <property type="protein sequence ID" value="PZE18772.1"/>
    <property type="molecule type" value="Genomic_DNA"/>
</dbReference>
<dbReference type="InterPro" id="IPR000286">
    <property type="entry name" value="HDACs"/>
</dbReference>
<dbReference type="AlphaFoldDB" id="A0A2W1NT04"/>
<evidence type="ECO:0000313" key="4">
    <source>
        <dbReference type="EMBL" id="PZE18772.1"/>
    </source>
</evidence>
<keyword evidence="2" id="KW-0378">Hydrolase</keyword>